<proteinExistence type="inferred from homology"/>
<dbReference type="GO" id="GO:0005385">
    <property type="term" value="F:zinc ion transmembrane transporter activity"/>
    <property type="evidence" value="ECO:0007669"/>
    <property type="project" value="InterPro"/>
</dbReference>
<evidence type="ECO:0000256" key="4">
    <source>
        <dbReference type="ARBA" id="ARBA00022692"/>
    </source>
</evidence>
<keyword evidence="10" id="KW-1185">Reference proteome</keyword>
<dbReference type="GO" id="GO:0005886">
    <property type="term" value="C:plasma membrane"/>
    <property type="evidence" value="ECO:0007669"/>
    <property type="project" value="TreeGrafter"/>
</dbReference>
<keyword evidence="4 8" id="KW-0812">Transmembrane</keyword>
<feature type="transmembrane region" description="Helical" evidence="8">
    <location>
        <begin position="59"/>
        <end position="81"/>
    </location>
</feature>
<comment type="subcellular location">
    <subcellularLocation>
        <location evidence="1 8">Membrane</location>
        <topology evidence="1 8">Multi-pass membrane protein</topology>
    </subcellularLocation>
</comment>
<keyword evidence="5 8" id="KW-1133">Transmembrane helix</keyword>
<evidence type="ECO:0000256" key="3">
    <source>
        <dbReference type="ARBA" id="ARBA00022448"/>
    </source>
</evidence>
<dbReference type="NCBIfam" id="TIGR00820">
    <property type="entry name" value="zip"/>
    <property type="match status" value="1"/>
</dbReference>
<dbReference type="AlphaFoldDB" id="A0A0J9XKY2"/>
<dbReference type="STRING" id="1173061.A0A0J9XKY2"/>
<gene>
    <name evidence="9" type="ORF">BN980_GECA32s02551g</name>
</gene>
<feature type="transmembrane region" description="Helical" evidence="8">
    <location>
        <begin position="27"/>
        <end position="47"/>
    </location>
</feature>
<keyword evidence="3 8" id="KW-0813">Transport</keyword>
<feature type="transmembrane region" description="Helical" evidence="8">
    <location>
        <begin position="101"/>
        <end position="120"/>
    </location>
</feature>
<keyword evidence="7 8" id="KW-0472">Membrane</keyword>
<evidence type="ECO:0000313" key="9">
    <source>
        <dbReference type="EMBL" id="CDO58079.1"/>
    </source>
</evidence>
<dbReference type="Pfam" id="PF02535">
    <property type="entry name" value="Zip"/>
    <property type="match status" value="1"/>
</dbReference>
<comment type="caution">
    <text evidence="8">Lacks conserved residue(s) required for the propagation of feature annotation.</text>
</comment>
<evidence type="ECO:0000256" key="1">
    <source>
        <dbReference type="ARBA" id="ARBA00004141"/>
    </source>
</evidence>
<reference evidence="9" key="1">
    <citation type="submission" date="2014-03" db="EMBL/GenBank/DDBJ databases">
        <authorList>
            <person name="Casaregola S."/>
        </authorList>
    </citation>
    <scope>NUCLEOTIDE SEQUENCE [LARGE SCALE GENOMIC DNA]</scope>
    <source>
        <strain evidence="9">CLIB 918</strain>
    </source>
</reference>
<evidence type="ECO:0000256" key="5">
    <source>
        <dbReference type="ARBA" id="ARBA00022989"/>
    </source>
</evidence>
<comment type="similarity">
    <text evidence="2 8">Belongs to the ZIP transporter (TC 2.A.5) family.</text>
</comment>
<evidence type="ECO:0000313" key="10">
    <source>
        <dbReference type="Proteomes" id="UP000242525"/>
    </source>
</evidence>
<feature type="transmembrane region" description="Helical" evidence="8">
    <location>
        <begin position="284"/>
        <end position="307"/>
    </location>
</feature>
<dbReference type="Proteomes" id="UP000242525">
    <property type="component" value="Unassembled WGS sequence"/>
</dbReference>
<evidence type="ECO:0000256" key="6">
    <source>
        <dbReference type="ARBA" id="ARBA00023065"/>
    </source>
</evidence>
<dbReference type="InterPro" id="IPR003689">
    <property type="entry name" value="ZIP"/>
</dbReference>
<dbReference type="InterPro" id="IPR004698">
    <property type="entry name" value="Zn/Fe_permease_fun/pln"/>
</dbReference>
<dbReference type="OrthoDB" id="448280at2759"/>
<protein>
    <submittedName>
        <fullName evidence="9">Similar to Saccharomyces cerevisiae YLR130C ZRT2 Low-affinity zinc transporter of the plasma membrane</fullName>
    </submittedName>
</protein>
<dbReference type="EMBL" id="CCBN010000028">
    <property type="protein sequence ID" value="CDO58079.1"/>
    <property type="molecule type" value="Genomic_DNA"/>
</dbReference>
<feature type="transmembrane region" description="Helical" evidence="8">
    <location>
        <begin position="226"/>
        <end position="246"/>
    </location>
</feature>
<evidence type="ECO:0000256" key="8">
    <source>
        <dbReference type="RuleBase" id="RU362088"/>
    </source>
</evidence>
<evidence type="ECO:0000256" key="2">
    <source>
        <dbReference type="ARBA" id="ARBA00006939"/>
    </source>
</evidence>
<evidence type="ECO:0000256" key="7">
    <source>
        <dbReference type="ARBA" id="ARBA00023136"/>
    </source>
</evidence>
<keyword evidence="6 8" id="KW-0406">Ion transport</keyword>
<dbReference type="PANTHER" id="PTHR11040">
    <property type="entry name" value="ZINC/IRON TRANSPORTER"/>
    <property type="match status" value="1"/>
</dbReference>
<accession>A0A0J9XKY2</accession>
<name>A0A0J9XKY2_GEOCN</name>
<organism evidence="9 10">
    <name type="scientific">Geotrichum candidum</name>
    <name type="common">Oospora lactis</name>
    <name type="synonym">Dipodascus geotrichum</name>
    <dbReference type="NCBI Taxonomy" id="1173061"/>
    <lineage>
        <taxon>Eukaryota</taxon>
        <taxon>Fungi</taxon>
        <taxon>Dikarya</taxon>
        <taxon>Ascomycota</taxon>
        <taxon>Saccharomycotina</taxon>
        <taxon>Dipodascomycetes</taxon>
        <taxon>Dipodascales</taxon>
        <taxon>Dipodascaceae</taxon>
        <taxon>Geotrichum</taxon>
    </lineage>
</organism>
<feature type="transmembrane region" description="Helical" evidence="8">
    <location>
        <begin position="319"/>
        <end position="339"/>
    </location>
</feature>
<feature type="transmembrane region" description="Helical" evidence="8">
    <location>
        <begin position="359"/>
        <end position="380"/>
    </location>
</feature>
<sequence length="381" mass="41198">MDTTLPNLLRRECDLTKSEFEYMGLRISSVFVVFIASLLGVMLPLVASRVKRINLPACVYFFARYFGSGVIISTAFVHLLFEANENLSSPCLPDAFRDFPYAYGIALVGIFGTFLIELVTKFKIAEKARKAGVKAPVHTHGPNALATNGGSVELCESKPRNPDQVSMNRVNPADLEITSAAESTSSGPKDVSASDKQVVNQSAALTTSLDTTSVADHKLVVQISNICLLEFGIVFHSIFVGLTVAVSGAEFKTLYPVIVFHQMFEGLGLGARLDSTPWSPQNEWVAWLFAIMFSITTPLGIAIGLGIRSSFELNSPRALITNGVFDAISAGILIYTSLVELMGAEFLHSDEFEHASLKTVLGAYSWMALGAILMALIGAWA</sequence>
<comment type="caution">
    <text evidence="9">The sequence shown here is derived from an EMBL/GenBank/DDBJ whole genome shotgun (WGS) entry which is preliminary data.</text>
</comment>
<dbReference type="PANTHER" id="PTHR11040:SF32">
    <property type="entry name" value="ZINC-REGULATED TRANSPORTER 1"/>
    <property type="match status" value="1"/>
</dbReference>